<evidence type="ECO:0000256" key="2">
    <source>
        <dbReference type="ARBA" id="ARBA00022475"/>
    </source>
</evidence>
<feature type="transmembrane region" description="Helical" evidence="12">
    <location>
        <begin position="225"/>
        <end position="245"/>
    </location>
</feature>
<feature type="transmembrane region" description="Helical" evidence="12">
    <location>
        <begin position="87"/>
        <end position="107"/>
    </location>
</feature>
<evidence type="ECO:0000256" key="8">
    <source>
        <dbReference type="ARBA" id="ARBA00023133"/>
    </source>
</evidence>
<keyword evidence="6" id="KW-0560">Oxidoreductase</keyword>
<evidence type="ECO:0000256" key="10">
    <source>
        <dbReference type="ARBA" id="ARBA00023157"/>
    </source>
</evidence>
<proteinExistence type="predicted"/>
<dbReference type="InterPro" id="IPR003780">
    <property type="entry name" value="COX15/CtaA_fam"/>
</dbReference>
<name>A0A4Q9BD92_9BACT</name>
<evidence type="ECO:0000256" key="4">
    <source>
        <dbReference type="ARBA" id="ARBA00022723"/>
    </source>
</evidence>
<evidence type="ECO:0000256" key="9">
    <source>
        <dbReference type="ARBA" id="ARBA00023136"/>
    </source>
</evidence>
<organism evidence="13 14">
    <name type="scientific">Aquirufa antheringensis</name>
    <dbReference type="NCBI Taxonomy" id="2516559"/>
    <lineage>
        <taxon>Bacteria</taxon>
        <taxon>Pseudomonadati</taxon>
        <taxon>Bacteroidota</taxon>
        <taxon>Cytophagia</taxon>
        <taxon>Cytophagales</taxon>
        <taxon>Flectobacillaceae</taxon>
        <taxon>Aquirufa</taxon>
    </lineage>
</organism>
<keyword evidence="3 12" id="KW-0812">Transmembrane</keyword>
<keyword evidence="2" id="KW-1003">Cell membrane</keyword>
<dbReference type="PANTHER" id="PTHR35457">
    <property type="entry name" value="HEME A SYNTHASE"/>
    <property type="match status" value="1"/>
</dbReference>
<feature type="transmembrane region" description="Helical" evidence="12">
    <location>
        <begin position="179"/>
        <end position="197"/>
    </location>
</feature>
<dbReference type="GO" id="GO:0006784">
    <property type="term" value="P:heme A biosynthetic process"/>
    <property type="evidence" value="ECO:0007669"/>
    <property type="project" value="InterPro"/>
</dbReference>
<accession>A0A4Q9BD92</accession>
<feature type="transmembrane region" description="Helical" evidence="12">
    <location>
        <begin position="114"/>
        <end position="132"/>
    </location>
</feature>
<dbReference type="InterPro" id="IPR050450">
    <property type="entry name" value="COX15/CtaA_HemeA_synthase"/>
</dbReference>
<dbReference type="GO" id="GO:0016491">
    <property type="term" value="F:oxidoreductase activity"/>
    <property type="evidence" value="ECO:0007669"/>
    <property type="project" value="UniProtKB-KW"/>
</dbReference>
<dbReference type="Pfam" id="PF02628">
    <property type="entry name" value="COX15-CtaA"/>
    <property type="match status" value="1"/>
</dbReference>
<sequence>MHLFFTPKMAFRKFAILSLLSIYLLILAGGIVRSTGSGMGCPDWPKCFGRFIPPTKVEELPLHYEVIYQDKLHGEVEFNATKTWIEYINRLLGALTGIIVLITTALAYKEGRKVFLPTLASLVLILANAVLGKYVVDSFLLPGVVTAHMLLSIGVIYFLIKALNNHYSSEVIPLKNRLWIGLSLLVVLVQIILGTQVRENMDHVIKALGEEAKDQWVANLDFGYIIHRTFSWVILICHLVLWKKLAESSLQNYRKGVLVLIGISLGTGILMAYFALPLGSQAVHLLISLVLIGWHISSWIQTKNA</sequence>
<keyword evidence="4" id="KW-0479">Metal-binding</keyword>
<evidence type="ECO:0000256" key="6">
    <source>
        <dbReference type="ARBA" id="ARBA00023002"/>
    </source>
</evidence>
<keyword evidence="8" id="KW-0350">Heme biosynthesis</keyword>
<dbReference type="EMBL" id="SEWY01000002">
    <property type="protein sequence ID" value="TBH74160.1"/>
    <property type="molecule type" value="Genomic_DNA"/>
</dbReference>
<keyword evidence="10" id="KW-1015">Disulfide bond</keyword>
<comment type="subcellular location">
    <subcellularLocation>
        <location evidence="1">Membrane</location>
        <topology evidence="1">Multi-pass membrane protein</topology>
    </subcellularLocation>
</comment>
<evidence type="ECO:0000256" key="3">
    <source>
        <dbReference type="ARBA" id="ARBA00022692"/>
    </source>
</evidence>
<keyword evidence="7" id="KW-0408">Iron</keyword>
<evidence type="ECO:0000256" key="5">
    <source>
        <dbReference type="ARBA" id="ARBA00022989"/>
    </source>
</evidence>
<evidence type="ECO:0000256" key="7">
    <source>
        <dbReference type="ARBA" id="ARBA00023004"/>
    </source>
</evidence>
<comment type="caution">
    <text evidence="13">The sequence shown here is derived from an EMBL/GenBank/DDBJ whole genome shotgun (WGS) entry which is preliminary data.</text>
</comment>
<dbReference type="PANTHER" id="PTHR35457:SF1">
    <property type="entry name" value="HEME A SYNTHASE"/>
    <property type="match status" value="1"/>
</dbReference>
<reference evidence="13 14" key="1">
    <citation type="submission" date="2019-02" db="EMBL/GenBank/DDBJ databases">
        <title>Genome of a new Bacteroidetes strain.</title>
        <authorList>
            <person name="Pitt A."/>
        </authorList>
    </citation>
    <scope>NUCLEOTIDE SEQUENCE [LARGE SCALE GENOMIC DNA]</scope>
    <source>
        <strain evidence="13 14">103A-SOEBACH</strain>
    </source>
</reference>
<evidence type="ECO:0000313" key="13">
    <source>
        <dbReference type="EMBL" id="TBH74160.1"/>
    </source>
</evidence>
<dbReference type="Proteomes" id="UP000293583">
    <property type="component" value="Unassembled WGS sequence"/>
</dbReference>
<keyword evidence="5 12" id="KW-1133">Transmembrane helix</keyword>
<protein>
    <submittedName>
        <fullName evidence="13">Heme A synthase</fullName>
    </submittedName>
</protein>
<gene>
    <name evidence="13" type="ORF">EWU20_03225</name>
</gene>
<dbReference type="AlphaFoldDB" id="A0A4Q9BD92"/>
<comment type="pathway">
    <text evidence="11">Porphyrin-containing compound metabolism.</text>
</comment>
<feature type="transmembrane region" description="Helical" evidence="12">
    <location>
        <begin position="138"/>
        <end position="159"/>
    </location>
</feature>
<feature type="transmembrane region" description="Helical" evidence="12">
    <location>
        <begin position="282"/>
        <end position="300"/>
    </location>
</feature>
<feature type="transmembrane region" description="Helical" evidence="12">
    <location>
        <begin position="257"/>
        <end position="276"/>
    </location>
</feature>
<evidence type="ECO:0000256" key="11">
    <source>
        <dbReference type="ARBA" id="ARBA00023444"/>
    </source>
</evidence>
<evidence type="ECO:0000313" key="14">
    <source>
        <dbReference type="Proteomes" id="UP000293583"/>
    </source>
</evidence>
<dbReference type="GO" id="GO:0046872">
    <property type="term" value="F:metal ion binding"/>
    <property type="evidence" value="ECO:0007669"/>
    <property type="project" value="UniProtKB-KW"/>
</dbReference>
<dbReference type="GO" id="GO:0016020">
    <property type="term" value="C:membrane"/>
    <property type="evidence" value="ECO:0007669"/>
    <property type="project" value="UniProtKB-SubCell"/>
</dbReference>
<evidence type="ECO:0000256" key="1">
    <source>
        <dbReference type="ARBA" id="ARBA00004141"/>
    </source>
</evidence>
<keyword evidence="14" id="KW-1185">Reference proteome</keyword>
<keyword evidence="9 12" id="KW-0472">Membrane</keyword>
<evidence type="ECO:0000256" key="12">
    <source>
        <dbReference type="SAM" id="Phobius"/>
    </source>
</evidence>